<dbReference type="Proteomes" id="UP000814033">
    <property type="component" value="Unassembled WGS sequence"/>
</dbReference>
<reference evidence="1" key="2">
    <citation type="journal article" date="2022" name="New Phytol.">
        <title>Evolutionary transition to the ectomycorrhizal habit in the genomes of a hyperdiverse lineage of mushroom-forming fungi.</title>
        <authorList>
            <person name="Looney B."/>
            <person name="Miyauchi S."/>
            <person name="Morin E."/>
            <person name="Drula E."/>
            <person name="Courty P.E."/>
            <person name="Kohler A."/>
            <person name="Kuo A."/>
            <person name="LaButti K."/>
            <person name="Pangilinan J."/>
            <person name="Lipzen A."/>
            <person name="Riley R."/>
            <person name="Andreopoulos W."/>
            <person name="He G."/>
            <person name="Johnson J."/>
            <person name="Nolan M."/>
            <person name="Tritt A."/>
            <person name="Barry K.W."/>
            <person name="Grigoriev I.V."/>
            <person name="Nagy L.G."/>
            <person name="Hibbett D."/>
            <person name="Henrissat B."/>
            <person name="Matheny P.B."/>
            <person name="Labbe J."/>
            <person name="Martin F.M."/>
        </authorList>
    </citation>
    <scope>NUCLEOTIDE SEQUENCE</scope>
    <source>
        <strain evidence="1">FP105234-sp</strain>
    </source>
</reference>
<accession>A0ACB8R3T8</accession>
<evidence type="ECO:0000313" key="1">
    <source>
        <dbReference type="EMBL" id="KAI0038786.1"/>
    </source>
</evidence>
<protein>
    <submittedName>
        <fullName evidence="1">Uncharacterized protein</fullName>
    </submittedName>
</protein>
<name>A0ACB8R3T8_9AGAM</name>
<keyword evidence="2" id="KW-1185">Reference proteome</keyword>
<proteinExistence type="predicted"/>
<gene>
    <name evidence="1" type="ORF">FA95DRAFT_1613096</name>
</gene>
<sequence>MYLWQSETKNKAVANVHLTLAALRDVRVARCSSIWRTFGLPWFAINIFASEHLEKLGVNGWLDADQWDAVLKLSPRLRKIQTKAFCGLALFDALANATSLAADNATDSKQNIPLPELRSVKMYDVDLGIYAWLCHRCDKHIGPVDYPHIPLRNPLLELFAMRSKAGMPLGELHLTGSVVSEYVVEKLRDAAPATDDTSPPYAVKALDIGWDVYGDTLSMYLWQSETKNKAVANVHLTLAALRDVRVARCSSIWRTFGLPWFAINIFASEHLEKLGVNGWLDADQWDAVLKLSPRLRKIQTKAFCGLALFDALANATSLAADNATDSKQNIPLPELRSVKMYDVDLGIYAWLCHRCDKHIGPVDYPHIPLRNPLLELFAMRSKAGMPLGELHLTGSVVSEYVVEKLRDAAPAMVLRGANIKL</sequence>
<reference evidence="1" key="1">
    <citation type="submission" date="2021-02" db="EMBL/GenBank/DDBJ databases">
        <authorList>
            <consortium name="DOE Joint Genome Institute"/>
            <person name="Ahrendt S."/>
            <person name="Looney B.P."/>
            <person name="Miyauchi S."/>
            <person name="Morin E."/>
            <person name="Drula E."/>
            <person name="Courty P.E."/>
            <person name="Chicoki N."/>
            <person name="Fauchery L."/>
            <person name="Kohler A."/>
            <person name="Kuo A."/>
            <person name="Labutti K."/>
            <person name="Pangilinan J."/>
            <person name="Lipzen A."/>
            <person name="Riley R."/>
            <person name="Andreopoulos W."/>
            <person name="He G."/>
            <person name="Johnson J."/>
            <person name="Barry K.W."/>
            <person name="Grigoriev I.V."/>
            <person name="Nagy L."/>
            <person name="Hibbett D."/>
            <person name="Henrissat B."/>
            <person name="Matheny P.B."/>
            <person name="Labbe J."/>
            <person name="Martin F."/>
        </authorList>
    </citation>
    <scope>NUCLEOTIDE SEQUENCE</scope>
    <source>
        <strain evidence="1">FP105234-sp</strain>
    </source>
</reference>
<organism evidence="1 2">
    <name type="scientific">Auriscalpium vulgare</name>
    <dbReference type="NCBI Taxonomy" id="40419"/>
    <lineage>
        <taxon>Eukaryota</taxon>
        <taxon>Fungi</taxon>
        <taxon>Dikarya</taxon>
        <taxon>Basidiomycota</taxon>
        <taxon>Agaricomycotina</taxon>
        <taxon>Agaricomycetes</taxon>
        <taxon>Russulales</taxon>
        <taxon>Auriscalpiaceae</taxon>
        <taxon>Auriscalpium</taxon>
    </lineage>
</organism>
<evidence type="ECO:0000313" key="2">
    <source>
        <dbReference type="Proteomes" id="UP000814033"/>
    </source>
</evidence>
<comment type="caution">
    <text evidence="1">The sequence shown here is derived from an EMBL/GenBank/DDBJ whole genome shotgun (WGS) entry which is preliminary data.</text>
</comment>
<dbReference type="EMBL" id="MU276412">
    <property type="protein sequence ID" value="KAI0038786.1"/>
    <property type="molecule type" value="Genomic_DNA"/>
</dbReference>